<dbReference type="EMBL" id="UOFV01000176">
    <property type="protein sequence ID" value="VAW99433.1"/>
    <property type="molecule type" value="Genomic_DNA"/>
</dbReference>
<protein>
    <recommendedName>
        <fullName evidence="2">DUF3187 family protein</fullName>
    </recommendedName>
</protein>
<dbReference type="AlphaFoldDB" id="A0A3B1AHS2"/>
<evidence type="ECO:0000313" key="1">
    <source>
        <dbReference type="EMBL" id="VAW99433.1"/>
    </source>
</evidence>
<proteinExistence type="predicted"/>
<gene>
    <name evidence="1" type="ORF">MNBD_GAMMA19-823</name>
</gene>
<dbReference type="InterPro" id="IPR021523">
    <property type="entry name" value="DUF3187"/>
</dbReference>
<name>A0A3B1AHS2_9ZZZZ</name>
<reference evidence="1" key="1">
    <citation type="submission" date="2018-06" db="EMBL/GenBank/DDBJ databases">
        <authorList>
            <person name="Zhirakovskaya E."/>
        </authorList>
    </citation>
    <scope>NUCLEOTIDE SEQUENCE</scope>
</reference>
<evidence type="ECO:0008006" key="2">
    <source>
        <dbReference type="Google" id="ProtNLM"/>
    </source>
</evidence>
<sequence length="316" mass="34757">MIPSMLVAQPVMPFSSFNQSPIIQIHNLPAIDSAGILGKRHARYRLVNNLASNYTRRNTANEKLLFDGETNRSTFEYSRGIGNGREWGVQIPYISHDGGSLDRFIDDWHSTFSLPQGGRDTAPRNRLSYFYQRNGITRLSLDNATSGIGDVRLTAGWKWADADKDTRSAIRSSLSLPTGDSDQLRGSGAVEAALWVTTDRVQHWFDYPGSIFGGGGLLLMGKGDVLADQQRRVAAFASVGAGAQVLPWMTLKLQADINSPFYDDSSLRQINATAVQLLMGGDLRLAKNIRLDVMVGEDLTVRTSPDVVFHLALTVE</sequence>
<dbReference type="Pfam" id="PF11383">
    <property type="entry name" value="DUF3187"/>
    <property type="match status" value="1"/>
</dbReference>
<organism evidence="1">
    <name type="scientific">hydrothermal vent metagenome</name>
    <dbReference type="NCBI Taxonomy" id="652676"/>
    <lineage>
        <taxon>unclassified sequences</taxon>
        <taxon>metagenomes</taxon>
        <taxon>ecological metagenomes</taxon>
    </lineage>
</organism>
<accession>A0A3B1AHS2</accession>